<evidence type="ECO:0000313" key="4">
    <source>
        <dbReference type="Proteomes" id="UP001166291"/>
    </source>
</evidence>
<accession>A0ABS6VWN4</accession>
<feature type="transmembrane region" description="Helical" evidence="2">
    <location>
        <begin position="6"/>
        <end position="29"/>
    </location>
</feature>
<organism evidence="3 4">
    <name type="scientific">Zhongshania aquimaris</name>
    <dbReference type="NCBI Taxonomy" id="2857107"/>
    <lineage>
        <taxon>Bacteria</taxon>
        <taxon>Pseudomonadati</taxon>
        <taxon>Pseudomonadota</taxon>
        <taxon>Gammaproteobacteria</taxon>
        <taxon>Cellvibrionales</taxon>
        <taxon>Spongiibacteraceae</taxon>
        <taxon>Zhongshania</taxon>
    </lineage>
</organism>
<protein>
    <submittedName>
        <fullName evidence="3">Prepilin-type N-terminal cleavage/methylation domain-containing protein</fullName>
    </submittedName>
</protein>
<keyword evidence="4" id="KW-1185">Reference proteome</keyword>
<evidence type="ECO:0000256" key="1">
    <source>
        <dbReference type="SAM" id="MobiDB-lite"/>
    </source>
</evidence>
<sequence>MNQNGFTLIEVMITAAIIAILAMVALPSYRDYTVRANRSAAASYVMEVANMQERNFLDERSYATSMADLGATTPTQVSSNFTISTTANNAATPPTYTVSAVPKSGQASDDSCGTLTLNSQGQKGHAAGGARCWD</sequence>
<evidence type="ECO:0000256" key="2">
    <source>
        <dbReference type="SAM" id="Phobius"/>
    </source>
</evidence>
<dbReference type="EMBL" id="JAHWDQ010000004">
    <property type="protein sequence ID" value="MBW2942041.1"/>
    <property type="molecule type" value="Genomic_DNA"/>
</dbReference>
<dbReference type="RefSeq" id="WP_219044286.1">
    <property type="nucleotide sequence ID" value="NZ_JAHWDQ010000004.1"/>
</dbReference>
<gene>
    <name evidence="3" type="ORF">KXJ70_14695</name>
</gene>
<dbReference type="NCBIfam" id="TIGR02532">
    <property type="entry name" value="IV_pilin_GFxxxE"/>
    <property type="match status" value="1"/>
</dbReference>
<keyword evidence="2" id="KW-1133">Transmembrane helix</keyword>
<proteinExistence type="predicted"/>
<dbReference type="InterPro" id="IPR012902">
    <property type="entry name" value="N_methyl_site"/>
</dbReference>
<comment type="caution">
    <text evidence="3">The sequence shown here is derived from an EMBL/GenBank/DDBJ whole genome shotgun (WGS) entry which is preliminary data.</text>
</comment>
<evidence type="ECO:0000313" key="3">
    <source>
        <dbReference type="EMBL" id="MBW2942041.1"/>
    </source>
</evidence>
<keyword evidence="2" id="KW-0472">Membrane</keyword>
<feature type="compositionally biased region" description="Polar residues" evidence="1">
    <location>
        <begin position="109"/>
        <end position="122"/>
    </location>
</feature>
<dbReference type="InterPro" id="IPR031982">
    <property type="entry name" value="PilE-like"/>
</dbReference>
<keyword evidence="2" id="KW-0812">Transmembrane</keyword>
<reference evidence="3" key="1">
    <citation type="submission" date="2021-07" db="EMBL/GenBank/DDBJ databases">
        <title>Zhongshania sp. CAU 1632 isolated from seawater.</title>
        <authorList>
            <person name="Kim W."/>
        </authorList>
    </citation>
    <scope>NUCLEOTIDE SEQUENCE</scope>
    <source>
        <strain evidence="3">CAU 1632</strain>
    </source>
</reference>
<dbReference type="Pfam" id="PF16732">
    <property type="entry name" value="ComP_DUS"/>
    <property type="match status" value="1"/>
</dbReference>
<feature type="region of interest" description="Disordered" evidence="1">
    <location>
        <begin position="109"/>
        <end position="134"/>
    </location>
</feature>
<name>A0ABS6VWN4_9GAMM</name>
<dbReference type="Proteomes" id="UP001166291">
    <property type="component" value="Unassembled WGS sequence"/>
</dbReference>
<dbReference type="Pfam" id="PF07963">
    <property type="entry name" value="N_methyl"/>
    <property type="match status" value="1"/>
</dbReference>